<protein>
    <submittedName>
        <fullName evidence="6">ATP-grasp domain-containing protein</fullName>
    </submittedName>
</protein>
<dbReference type="RefSeq" id="WP_399648553.1">
    <property type="nucleotide sequence ID" value="NZ_JBITYG010000004.1"/>
</dbReference>
<dbReference type="PROSITE" id="PS50975">
    <property type="entry name" value="ATP_GRASP"/>
    <property type="match status" value="1"/>
</dbReference>
<gene>
    <name evidence="6" type="ORF">ACIGXA_14635</name>
</gene>
<sequence>MHRTRGNVTAKIFVVEPLGSSGRFLTAAARDLGAVVYAGTHKDIHDTYPAGLRAELAGVCRTDLADPGRALDDMEAFCRAEGVDAVAACWELLTPLATRLAHRLGLPGNDPDLAEASRNKIAMAAALEAAGVSVPRAVVAGTGDEALALVRAAELAFPLVIKPAEQGGSWGVSVVGRPDEVRAAVEAAQQYTVAAPHGLALDPRVIVQEYVDGPEYSADTVVQDGKPFPLPVVRKHTTVDAHRIEIGHTCPAPLPHAAAHEIQAVAARAALAAGIRNGVAHTELKVPPGSGRPVVIETGARLPGGNICEVVEHATGISEARAYLRVLLGQAPETTVRRDAACAIRFLVPPRAGVLRTLRTADLPNVYSEFTVRPGDPLRAPVDNSCRIGHVIATAPNPAQAELLADRAISQTTIEVA</sequence>
<evidence type="ECO:0000256" key="1">
    <source>
        <dbReference type="ARBA" id="ARBA00022598"/>
    </source>
</evidence>
<evidence type="ECO:0000313" key="6">
    <source>
        <dbReference type="EMBL" id="MFI9101752.1"/>
    </source>
</evidence>
<keyword evidence="3 4" id="KW-0067">ATP-binding</keyword>
<dbReference type="InterPro" id="IPR040570">
    <property type="entry name" value="LAL_C2"/>
</dbReference>
<evidence type="ECO:0000259" key="5">
    <source>
        <dbReference type="PROSITE" id="PS50975"/>
    </source>
</evidence>
<feature type="domain" description="ATP-grasp" evidence="5">
    <location>
        <begin position="124"/>
        <end position="328"/>
    </location>
</feature>
<dbReference type="Proteomes" id="UP001614394">
    <property type="component" value="Unassembled WGS sequence"/>
</dbReference>
<dbReference type="PANTHER" id="PTHR43585:SF2">
    <property type="entry name" value="ATP-GRASP ENZYME FSQD"/>
    <property type="match status" value="1"/>
</dbReference>
<evidence type="ECO:0000256" key="2">
    <source>
        <dbReference type="ARBA" id="ARBA00022741"/>
    </source>
</evidence>
<dbReference type="PANTHER" id="PTHR43585">
    <property type="entry name" value="FUMIPYRROLE BIOSYNTHESIS PROTEIN C"/>
    <property type="match status" value="1"/>
</dbReference>
<dbReference type="SUPFAM" id="SSF56059">
    <property type="entry name" value="Glutathione synthetase ATP-binding domain-like"/>
    <property type="match status" value="1"/>
</dbReference>
<proteinExistence type="predicted"/>
<organism evidence="6 7">
    <name type="scientific">Streptomyces fildesensis</name>
    <dbReference type="NCBI Taxonomy" id="375757"/>
    <lineage>
        <taxon>Bacteria</taxon>
        <taxon>Bacillati</taxon>
        <taxon>Actinomycetota</taxon>
        <taxon>Actinomycetes</taxon>
        <taxon>Kitasatosporales</taxon>
        <taxon>Streptomycetaceae</taxon>
        <taxon>Streptomyces</taxon>
    </lineage>
</organism>
<dbReference type="Pfam" id="PF18603">
    <property type="entry name" value="LAL_C2"/>
    <property type="match status" value="1"/>
</dbReference>
<name>A0ABW8C5P2_9ACTN</name>
<dbReference type="Pfam" id="PF13535">
    <property type="entry name" value="ATP-grasp_4"/>
    <property type="match status" value="1"/>
</dbReference>
<evidence type="ECO:0000256" key="3">
    <source>
        <dbReference type="ARBA" id="ARBA00022840"/>
    </source>
</evidence>
<dbReference type="InterPro" id="IPR041472">
    <property type="entry name" value="BL00235/CARNS1_N"/>
</dbReference>
<accession>A0ABW8C5P2</accession>
<keyword evidence="7" id="KW-1185">Reference proteome</keyword>
<comment type="caution">
    <text evidence="6">The sequence shown here is derived from an EMBL/GenBank/DDBJ whole genome shotgun (WGS) entry which is preliminary data.</text>
</comment>
<dbReference type="Gene3D" id="3.30.470.20">
    <property type="entry name" value="ATP-grasp fold, B domain"/>
    <property type="match status" value="1"/>
</dbReference>
<keyword evidence="2 4" id="KW-0547">Nucleotide-binding</keyword>
<dbReference type="InterPro" id="IPR011761">
    <property type="entry name" value="ATP-grasp"/>
</dbReference>
<dbReference type="Pfam" id="PF18130">
    <property type="entry name" value="ATPgrasp_N"/>
    <property type="match status" value="1"/>
</dbReference>
<evidence type="ECO:0000313" key="7">
    <source>
        <dbReference type="Proteomes" id="UP001614394"/>
    </source>
</evidence>
<dbReference type="Gene3D" id="3.40.50.20">
    <property type="match status" value="1"/>
</dbReference>
<dbReference type="EMBL" id="JBITYG010000004">
    <property type="protein sequence ID" value="MFI9101752.1"/>
    <property type="molecule type" value="Genomic_DNA"/>
</dbReference>
<keyword evidence="1" id="KW-0436">Ligase</keyword>
<reference evidence="6 7" key="1">
    <citation type="submission" date="2024-10" db="EMBL/GenBank/DDBJ databases">
        <title>The Natural Products Discovery Center: Release of the First 8490 Sequenced Strains for Exploring Actinobacteria Biosynthetic Diversity.</title>
        <authorList>
            <person name="Kalkreuter E."/>
            <person name="Kautsar S.A."/>
            <person name="Yang D."/>
            <person name="Bader C.D."/>
            <person name="Teijaro C.N."/>
            <person name="Fluegel L."/>
            <person name="Davis C.M."/>
            <person name="Simpson J.R."/>
            <person name="Lauterbach L."/>
            <person name="Steele A.D."/>
            <person name="Gui C."/>
            <person name="Meng S."/>
            <person name="Li G."/>
            <person name="Viehrig K."/>
            <person name="Ye F."/>
            <person name="Su P."/>
            <person name="Kiefer A.F."/>
            <person name="Nichols A."/>
            <person name="Cepeda A.J."/>
            <person name="Yan W."/>
            <person name="Fan B."/>
            <person name="Jiang Y."/>
            <person name="Adhikari A."/>
            <person name="Zheng C.-J."/>
            <person name="Schuster L."/>
            <person name="Cowan T.M."/>
            <person name="Smanski M.J."/>
            <person name="Chevrette M.G."/>
            <person name="De Carvalho L.P.S."/>
            <person name="Shen B."/>
        </authorList>
    </citation>
    <scope>NUCLEOTIDE SEQUENCE [LARGE SCALE GENOMIC DNA]</scope>
    <source>
        <strain evidence="6 7">NPDC053399</strain>
    </source>
</reference>
<dbReference type="InterPro" id="IPR052032">
    <property type="entry name" value="ATP-dep_AA_Ligase"/>
</dbReference>
<evidence type="ECO:0000256" key="4">
    <source>
        <dbReference type="PROSITE-ProRule" id="PRU00409"/>
    </source>
</evidence>